<evidence type="ECO:0000313" key="4">
    <source>
        <dbReference type="Proteomes" id="UP000799324"/>
    </source>
</evidence>
<sequence length="181" mass="19266">VSEFGRVDYLVNCAGIDTTALTPFPQTALADLDTINSVNVRGVFTISAAIAAIMTSQEPRTIETKRFGSRSLGRGSIVNMASAMSVRVIPHKTPYIMAKHALLGFTKSAAMDLNKAGVRVNCVSPTWVQTPLLNELRETAPQIDQVIERLCSIGRAADPDEVAAAVLYLSGPGATYVTGLT</sequence>
<dbReference type="PRINTS" id="PR00080">
    <property type="entry name" value="SDRFAMILY"/>
</dbReference>
<evidence type="ECO:0000256" key="1">
    <source>
        <dbReference type="ARBA" id="ARBA00006484"/>
    </source>
</evidence>
<keyword evidence="4" id="KW-1185">Reference proteome</keyword>
<dbReference type="CDD" id="cd05233">
    <property type="entry name" value="SDR_c"/>
    <property type="match status" value="1"/>
</dbReference>
<dbReference type="OrthoDB" id="5840532at2759"/>
<evidence type="ECO:0000256" key="2">
    <source>
        <dbReference type="ARBA" id="ARBA00023002"/>
    </source>
</evidence>
<evidence type="ECO:0000313" key="3">
    <source>
        <dbReference type="EMBL" id="KAF2651449.1"/>
    </source>
</evidence>
<comment type="similarity">
    <text evidence="1">Belongs to the short-chain dehydrogenases/reductases (SDR) family.</text>
</comment>
<dbReference type="Gene3D" id="3.40.50.720">
    <property type="entry name" value="NAD(P)-binding Rossmann-like Domain"/>
    <property type="match status" value="1"/>
</dbReference>
<dbReference type="PANTHER" id="PTHR42760">
    <property type="entry name" value="SHORT-CHAIN DEHYDROGENASES/REDUCTASES FAMILY MEMBER"/>
    <property type="match status" value="1"/>
</dbReference>
<keyword evidence="2" id="KW-0560">Oxidoreductase</keyword>
<dbReference type="GO" id="GO:0016616">
    <property type="term" value="F:oxidoreductase activity, acting on the CH-OH group of donors, NAD or NADP as acceptor"/>
    <property type="evidence" value="ECO:0007669"/>
    <property type="project" value="TreeGrafter"/>
</dbReference>
<dbReference type="Proteomes" id="UP000799324">
    <property type="component" value="Unassembled WGS sequence"/>
</dbReference>
<dbReference type="PANTHER" id="PTHR42760:SF133">
    <property type="entry name" value="3-OXOACYL-[ACYL-CARRIER-PROTEIN] REDUCTASE"/>
    <property type="match status" value="1"/>
</dbReference>
<dbReference type="Pfam" id="PF13561">
    <property type="entry name" value="adh_short_C2"/>
    <property type="match status" value="1"/>
</dbReference>
<dbReference type="InterPro" id="IPR002347">
    <property type="entry name" value="SDR_fam"/>
</dbReference>
<gene>
    <name evidence="3" type="ORF">K491DRAFT_606798</name>
</gene>
<protein>
    <submittedName>
        <fullName evidence="3">NAD(P)-binding protein</fullName>
    </submittedName>
</protein>
<dbReference type="SUPFAM" id="SSF51735">
    <property type="entry name" value="NAD(P)-binding Rossmann-fold domains"/>
    <property type="match status" value="1"/>
</dbReference>
<reference evidence="3" key="1">
    <citation type="journal article" date="2020" name="Stud. Mycol.">
        <title>101 Dothideomycetes genomes: a test case for predicting lifestyles and emergence of pathogens.</title>
        <authorList>
            <person name="Haridas S."/>
            <person name="Albert R."/>
            <person name="Binder M."/>
            <person name="Bloem J."/>
            <person name="Labutti K."/>
            <person name="Salamov A."/>
            <person name="Andreopoulos B."/>
            <person name="Baker S."/>
            <person name="Barry K."/>
            <person name="Bills G."/>
            <person name="Bluhm B."/>
            <person name="Cannon C."/>
            <person name="Castanera R."/>
            <person name="Culley D."/>
            <person name="Daum C."/>
            <person name="Ezra D."/>
            <person name="Gonzalez J."/>
            <person name="Henrissat B."/>
            <person name="Kuo A."/>
            <person name="Liang C."/>
            <person name="Lipzen A."/>
            <person name="Lutzoni F."/>
            <person name="Magnuson J."/>
            <person name="Mondo S."/>
            <person name="Nolan M."/>
            <person name="Ohm R."/>
            <person name="Pangilinan J."/>
            <person name="Park H.-J."/>
            <person name="Ramirez L."/>
            <person name="Alfaro M."/>
            <person name="Sun H."/>
            <person name="Tritt A."/>
            <person name="Yoshinaga Y."/>
            <person name="Zwiers L.-H."/>
            <person name="Turgeon B."/>
            <person name="Goodwin S."/>
            <person name="Spatafora J."/>
            <person name="Crous P."/>
            <person name="Grigoriev I."/>
        </authorList>
    </citation>
    <scope>NUCLEOTIDE SEQUENCE</scope>
    <source>
        <strain evidence="3">CBS 122681</strain>
    </source>
</reference>
<organism evidence="3 4">
    <name type="scientific">Lophiostoma macrostomum CBS 122681</name>
    <dbReference type="NCBI Taxonomy" id="1314788"/>
    <lineage>
        <taxon>Eukaryota</taxon>
        <taxon>Fungi</taxon>
        <taxon>Dikarya</taxon>
        <taxon>Ascomycota</taxon>
        <taxon>Pezizomycotina</taxon>
        <taxon>Dothideomycetes</taxon>
        <taxon>Pleosporomycetidae</taxon>
        <taxon>Pleosporales</taxon>
        <taxon>Lophiostomataceae</taxon>
        <taxon>Lophiostoma</taxon>
    </lineage>
</organism>
<proteinExistence type="inferred from homology"/>
<feature type="non-terminal residue" evidence="3">
    <location>
        <position position="1"/>
    </location>
</feature>
<name>A0A6A6SUT8_9PLEO</name>
<accession>A0A6A6SUT8</accession>
<dbReference type="EMBL" id="MU004425">
    <property type="protein sequence ID" value="KAF2651449.1"/>
    <property type="molecule type" value="Genomic_DNA"/>
</dbReference>
<dbReference type="PRINTS" id="PR00081">
    <property type="entry name" value="GDHRDH"/>
</dbReference>
<dbReference type="InterPro" id="IPR036291">
    <property type="entry name" value="NAD(P)-bd_dom_sf"/>
</dbReference>
<dbReference type="AlphaFoldDB" id="A0A6A6SUT8"/>